<evidence type="ECO:0000313" key="2">
    <source>
        <dbReference type="EMBL" id="VAW96980.1"/>
    </source>
</evidence>
<accession>A0A3B1A5Z7</accession>
<evidence type="ECO:0000259" key="1">
    <source>
        <dbReference type="PROSITE" id="PS51186"/>
    </source>
</evidence>
<name>A0A3B1A5Z7_9ZZZZ</name>
<dbReference type="GO" id="GO:0008080">
    <property type="term" value="F:N-acetyltransferase activity"/>
    <property type="evidence" value="ECO:0007669"/>
    <property type="project" value="InterPro"/>
</dbReference>
<protein>
    <recommendedName>
        <fullName evidence="1">N-acetyltransferase domain-containing protein</fullName>
    </recommendedName>
</protein>
<dbReference type="SUPFAM" id="SSF55729">
    <property type="entry name" value="Acyl-CoA N-acyltransferases (Nat)"/>
    <property type="match status" value="1"/>
</dbReference>
<dbReference type="PROSITE" id="PS51186">
    <property type="entry name" value="GNAT"/>
    <property type="match status" value="1"/>
</dbReference>
<feature type="domain" description="N-acetyltransferase" evidence="1">
    <location>
        <begin position="19"/>
        <end position="161"/>
    </location>
</feature>
<sequence>MGEGLTITALRDCGAKVAIFIEQLAQWHHQEWLHLNPGATFEQRLARYQKSLATADLPEIFVAYKGEQLLGSVSLEREDMDTRKFLTPWLASLFVALEQRNKGIASQLIVFIVNYAKRQQFKNLYLFTEDQTDFYQHRGWRFVETVNYRRVDVDLMCQKLD</sequence>
<dbReference type="Gene3D" id="3.40.630.30">
    <property type="match status" value="1"/>
</dbReference>
<dbReference type="EMBL" id="UOFT01000054">
    <property type="protein sequence ID" value="VAW96980.1"/>
    <property type="molecule type" value="Genomic_DNA"/>
</dbReference>
<dbReference type="AlphaFoldDB" id="A0A3B1A5Z7"/>
<gene>
    <name evidence="2" type="ORF">MNBD_GAMMA23-1408</name>
</gene>
<proteinExistence type="predicted"/>
<reference evidence="2" key="1">
    <citation type="submission" date="2018-06" db="EMBL/GenBank/DDBJ databases">
        <authorList>
            <person name="Zhirakovskaya E."/>
        </authorList>
    </citation>
    <scope>NUCLEOTIDE SEQUENCE</scope>
</reference>
<dbReference type="CDD" id="cd04301">
    <property type="entry name" value="NAT_SF"/>
    <property type="match status" value="1"/>
</dbReference>
<dbReference type="PANTHER" id="PTHR13538">
    <property type="entry name" value="N-ACETYLTRANSFERASE 6"/>
    <property type="match status" value="1"/>
</dbReference>
<dbReference type="InterPro" id="IPR039840">
    <property type="entry name" value="NAA80"/>
</dbReference>
<dbReference type="GO" id="GO:0005737">
    <property type="term" value="C:cytoplasm"/>
    <property type="evidence" value="ECO:0007669"/>
    <property type="project" value="TreeGrafter"/>
</dbReference>
<dbReference type="InterPro" id="IPR016181">
    <property type="entry name" value="Acyl_CoA_acyltransferase"/>
</dbReference>
<dbReference type="PANTHER" id="PTHR13538:SF4">
    <property type="entry name" value="N-ALPHA-ACETYLTRANSFERASE 80"/>
    <property type="match status" value="1"/>
</dbReference>
<dbReference type="GO" id="GO:1905502">
    <property type="term" value="F:acetyl-CoA binding"/>
    <property type="evidence" value="ECO:0007669"/>
    <property type="project" value="TreeGrafter"/>
</dbReference>
<dbReference type="Pfam" id="PF00583">
    <property type="entry name" value="Acetyltransf_1"/>
    <property type="match status" value="1"/>
</dbReference>
<dbReference type="InterPro" id="IPR000182">
    <property type="entry name" value="GNAT_dom"/>
</dbReference>
<organism evidence="2">
    <name type="scientific">hydrothermal vent metagenome</name>
    <dbReference type="NCBI Taxonomy" id="652676"/>
    <lineage>
        <taxon>unclassified sequences</taxon>
        <taxon>metagenomes</taxon>
        <taxon>ecological metagenomes</taxon>
    </lineage>
</organism>